<dbReference type="RefSeq" id="WP_191742448.1">
    <property type="nucleotide sequence ID" value="NZ_JACSQU010000001.1"/>
</dbReference>
<dbReference type="InterPro" id="IPR001670">
    <property type="entry name" value="ADH_Fe/GldA"/>
</dbReference>
<evidence type="ECO:0000259" key="5">
    <source>
        <dbReference type="Pfam" id="PF25137"/>
    </source>
</evidence>
<dbReference type="CDD" id="cd08177">
    <property type="entry name" value="MAR"/>
    <property type="match status" value="1"/>
</dbReference>
<dbReference type="Proteomes" id="UP000638918">
    <property type="component" value="Unassembled WGS sequence"/>
</dbReference>
<dbReference type="InterPro" id="IPR039697">
    <property type="entry name" value="Alcohol_dehydrogenase_Fe"/>
</dbReference>
<evidence type="ECO:0000256" key="2">
    <source>
        <dbReference type="ARBA" id="ARBA00023002"/>
    </source>
</evidence>
<evidence type="ECO:0000256" key="3">
    <source>
        <dbReference type="ARBA" id="ARBA00023027"/>
    </source>
</evidence>
<dbReference type="EMBL" id="JACSQU010000001">
    <property type="protein sequence ID" value="MBD7939959.1"/>
    <property type="molecule type" value="Genomic_DNA"/>
</dbReference>
<comment type="similarity">
    <text evidence="1">Belongs to the iron-containing alcohol dehydrogenase family.</text>
</comment>
<proteinExistence type="inferred from homology"/>
<feature type="domain" description="Fe-containing alcohol dehydrogenase-like C-terminal" evidence="5">
    <location>
        <begin position="165"/>
        <end position="345"/>
    </location>
</feature>
<dbReference type="Gene3D" id="1.20.1090.10">
    <property type="entry name" value="Dehydroquinate synthase-like - alpha domain"/>
    <property type="match status" value="1"/>
</dbReference>
<gene>
    <name evidence="6" type="ORF">H9656_00960</name>
</gene>
<dbReference type="Gene3D" id="3.40.50.1970">
    <property type="match status" value="1"/>
</dbReference>
<dbReference type="InterPro" id="IPR034786">
    <property type="entry name" value="MAR"/>
</dbReference>
<evidence type="ECO:0000313" key="6">
    <source>
        <dbReference type="EMBL" id="MBD7939959.1"/>
    </source>
</evidence>
<evidence type="ECO:0000313" key="7">
    <source>
        <dbReference type="Proteomes" id="UP000638918"/>
    </source>
</evidence>
<reference evidence="6 7" key="1">
    <citation type="submission" date="2020-08" db="EMBL/GenBank/DDBJ databases">
        <title>A Genomic Blueprint of the Chicken Gut Microbiome.</title>
        <authorList>
            <person name="Gilroy R."/>
            <person name="Ravi A."/>
            <person name="Getino M."/>
            <person name="Pursley I."/>
            <person name="Horton D.L."/>
            <person name="Alikhan N.-F."/>
            <person name="Baker D."/>
            <person name="Gharbi K."/>
            <person name="Hall N."/>
            <person name="Watson M."/>
            <person name="Adriaenssens E.M."/>
            <person name="Foster-Nyarko E."/>
            <person name="Jarju S."/>
            <person name="Secka A."/>
            <person name="Antonio M."/>
            <person name="Oren A."/>
            <person name="Chaudhuri R."/>
            <person name="La Ragione R.M."/>
            <person name="Hildebrand F."/>
            <person name="Pallen M.J."/>
        </authorList>
    </citation>
    <scope>NUCLEOTIDE SEQUENCE [LARGE SCALE GENOMIC DNA]</scope>
    <source>
        <strain evidence="6 7">Sa3CVA3</strain>
    </source>
</reference>
<keyword evidence="2" id="KW-0560">Oxidoreductase</keyword>
<protein>
    <submittedName>
        <fullName evidence="6">Maleylacetate reductase</fullName>
    </submittedName>
</protein>
<name>A0ABR8QWZ2_9CAUL</name>
<dbReference type="Pfam" id="PF25137">
    <property type="entry name" value="ADH_Fe_C"/>
    <property type="match status" value="1"/>
</dbReference>
<evidence type="ECO:0000259" key="4">
    <source>
        <dbReference type="Pfam" id="PF00465"/>
    </source>
</evidence>
<dbReference type="Pfam" id="PF00465">
    <property type="entry name" value="Fe-ADH"/>
    <property type="match status" value="1"/>
</dbReference>
<comment type="caution">
    <text evidence="6">The sequence shown here is derived from an EMBL/GenBank/DDBJ whole genome shotgun (WGS) entry which is preliminary data.</text>
</comment>
<organism evidence="6 7">
    <name type="scientific">Brevundimonas guildfordensis</name>
    <dbReference type="NCBI Taxonomy" id="2762241"/>
    <lineage>
        <taxon>Bacteria</taxon>
        <taxon>Pseudomonadati</taxon>
        <taxon>Pseudomonadota</taxon>
        <taxon>Alphaproteobacteria</taxon>
        <taxon>Caulobacterales</taxon>
        <taxon>Caulobacteraceae</taxon>
        <taxon>Brevundimonas</taxon>
    </lineage>
</organism>
<dbReference type="PANTHER" id="PTHR11496">
    <property type="entry name" value="ALCOHOL DEHYDROGENASE"/>
    <property type="match status" value="1"/>
</dbReference>
<accession>A0ABR8QWZ2</accession>
<feature type="domain" description="Alcohol dehydrogenase iron-type/glycerol dehydrogenase GldA" evidence="4">
    <location>
        <begin position="10"/>
        <end position="152"/>
    </location>
</feature>
<keyword evidence="3" id="KW-0520">NAD</keyword>
<dbReference type="SUPFAM" id="SSF56796">
    <property type="entry name" value="Dehydroquinate synthase-like"/>
    <property type="match status" value="1"/>
</dbReference>
<sequence>MQAFTYESRPGRVVFGEGSLKGVAEEVRRLGLERVVVVSGAELRPLADEVAGLIGQTCAGVIAEAVMHTPVAVTEAVLMQVQRLEADGLVAIGGGSSIGLAKAVALRTDLPQIAIPTTYAGSEMTPVIGETKDGAKVTQTTPKVLPEVVIYDANLTLGLAVGISVTSGINAIAHAVEALYARDRNPIIDLMAREGIRALFEALPTIAGNPADRAARAKAQYGAWMCGMCLAGAGMALHHKLCHTLGGSYGLPHAETHTVILPHALAYNAPAVPEAMAALRLATGSDDPALALQELSRKAGGPVRLSDLGLAEADIDGAVERALANPYWNPRPLEAGPLRETLRRAFAGEAPVSP</sequence>
<dbReference type="PANTHER" id="PTHR11496:SF102">
    <property type="entry name" value="ALCOHOL DEHYDROGENASE 4"/>
    <property type="match status" value="1"/>
</dbReference>
<evidence type="ECO:0000256" key="1">
    <source>
        <dbReference type="ARBA" id="ARBA00007358"/>
    </source>
</evidence>
<keyword evidence="7" id="KW-1185">Reference proteome</keyword>
<dbReference type="InterPro" id="IPR056798">
    <property type="entry name" value="ADH_Fe_C"/>
</dbReference>